<dbReference type="RefSeq" id="WP_173199804.1">
    <property type="nucleotide sequence ID" value="NZ_JABFCX010000003.1"/>
</dbReference>
<evidence type="ECO:0000313" key="3">
    <source>
        <dbReference type="Proteomes" id="UP000536835"/>
    </source>
</evidence>
<comment type="caution">
    <text evidence="2">The sequence shown here is derived from an EMBL/GenBank/DDBJ whole genome shotgun (WGS) entry which is preliminary data.</text>
</comment>
<gene>
    <name evidence="2" type="ORF">HK107_11275</name>
</gene>
<organism evidence="2 3">
    <name type="scientific">Parvularcula mediterranea</name>
    <dbReference type="NCBI Taxonomy" id="2732508"/>
    <lineage>
        <taxon>Bacteria</taxon>
        <taxon>Pseudomonadati</taxon>
        <taxon>Pseudomonadota</taxon>
        <taxon>Alphaproteobacteria</taxon>
        <taxon>Parvularculales</taxon>
        <taxon>Parvularculaceae</taxon>
        <taxon>Parvularcula</taxon>
    </lineage>
</organism>
<feature type="compositionally biased region" description="Basic residues" evidence="1">
    <location>
        <begin position="170"/>
        <end position="180"/>
    </location>
</feature>
<protein>
    <submittedName>
        <fullName evidence="2">Uncharacterized protein</fullName>
    </submittedName>
</protein>
<sequence length="180" mass="20404">MRYLLAIIGILGLAACVSPSSLIPRDCGSENWFYRGLGADDDIWALGGIDKQARFYRQNCGGAFDRQAFYAGVTAANDRVSYYRRYPNDRYGYRRYHYRRYGYYDPYDPVYGRRGRRGRYRDRGVEGDLDGLKGVKLKDGVERDDGDQRPRRDSSSSSSSSGSSSSGRSKGVRAKLPKKD</sequence>
<feature type="compositionally biased region" description="Low complexity" evidence="1">
    <location>
        <begin position="155"/>
        <end position="169"/>
    </location>
</feature>
<reference evidence="2 3" key="1">
    <citation type="submission" date="2020-05" db="EMBL/GenBank/DDBJ databases">
        <title>Parvularcula mediterraneae sp. nov., isolated from polypropylene straw from shallow seawater of the seashore of Laganas in Zakynthos island, Greece.</title>
        <authorList>
            <person name="Szabo I."/>
            <person name="Al-Omari J."/>
            <person name="Rado J."/>
            <person name="Szerdahelyi G.S."/>
        </authorList>
    </citation>
    <scope>NUCLEOTIDE SEQUENCE [LARGE SCALE GENOMIC DNA]</scope>
    <source>
        <strain evidence="2 3">ZS-1/3</strain>
    </source>
</reference>
<proteinExistence type="predicted"/>
<dbReference type="PROSITE" id="PS51257">
    <property type="entry name" value="PROKAR_LIPOPROTEIN"/>
    <property type="match status" value="1"/>
</dbReference>
<dbReference type="AlphaFoldDB" id="A0A7Y3W5R4"/>
<dbReference type="EMBL" id="JABFCX010000003">
    <property type="protein sequence ID" value="NNU16899.1"/>
    <property type="molecule type" value="Genomic_DNA"/>
</dbReference>
<feature type="compositionally biased region" description="Basic and acidic residues" evidence="1">
    <location>
        <begin position="131"/>
        <end position="154"/>
    </location>
</feature>
<feature type="region of interest" description="Disordered" evidence="1">
    <location>
        <begin position="131"/>
        <end position="180"/>
    </location>
</feature>
<evidence type="ECO:0000256" key="1">
    <source>
        <dbReference type="SAM" id="MobiDB-lite"/>
    </source>
</evidence>
<name>A0A7Y3W5R4_9PROT</name>
<keyword evidence="3" id="KW-1185">Reference proteome</keyword>
<accession>A0A7Y3W5R4</accession>
<dbReference type="Proteomes" id="UP000536835">
    <property type="component" value="Unassembled WGS sequence"/>
</dbReference>
<evidence type="ECO:0000313" key="2">
    <source>
        <dbReference type="EMBL" id="NNU16899.1"/>
    </source>
</evidence>